<reference evidence="2" key="1">
    <citation type="submission" date="2018-06" db="EMBL/GenBank/DDBJ databases">
        <authorList>
            <person name="Zhirakovskaya E."/>
        </authorList>
    </citation>
    <scope>NUCLEOTIDE SEQUENCE</scope>
</reference>
<proteinExistence type="predicted"/>
<feature type="non-terminal residue" evidence="2">
    <location>
        <position position="1"/>
    </location>
</feature>
<dbReference type="Gene3D" id="3.30.9.10">
    <property type="entry name" value="D-Amino Acid Oxidase, subunit A, domain 2"/>
    <property type="match status" value="1"/>
</dbReference>
<dbReference type="AlphaFoldDB" id="A0A3B0STX7"/>
<dbReference type="Pfam" id="PF01266">
    <property type="entry name" value="DAO"/>
    <property type="match status" value="1"/>
</dbReference>
<gene>
    <name evidence="2" type="ORF">MNBD_ALPHA05-591</name>
</gene>
<accession>A0A3B0STX7</accession>
<protein>
    <recommendedName>
        <fullName evidence="1">FAD dependent oxidoreductase domain-containing protein</fullName>
    </recommendedName>
</protein>
<name>A0A3B0STX7_9ZZZZ</name>
<evidence type="ECO:0000259" key="1">
    <source>
        <dbReference type="Pfam" id="PF01266"/>
    </source>
</evidence>
<organism evidence="2">
    <name type="scientific">hydrothermal vent metagenome</name>
    <dbReference type="NCBI Taxonomy" id="652676"/>
    <lineage>
        <taxon>unclassified sequences</taxon>
        <taxon>metagenomes</taxon>
        <taxon>ecological metagenomes</taxon>
    </lineage>
</organism>
<dbReference type="InterPro" id="IPR036188">
    <property type="entry name" value="FAD/NAD-bd_sf"/>
</dbReference>
<evidence type="ECO:0000313" key="2">
    <source>
        <dbReference type="EMBL" id="VAW07940.1"/>
    </source>
</evidence>
<dbReference type="EMBL" id="UOEH01000622">
    <property type="protein sequence ID" value="VAW07940.1"/>
    <property type="molecule type" value="Genomic_DNA"/>
</dbReference>
<dbReference type="Gene3D" id="3.50.50.60">
    <property type="entry name" value="FAD/NAD(P)-binding domain"/>
    <property type="match status" value="1"/>
</dbReference>
<feature type="domain" description="FAD dependent oxidoreductase" evidence="1">
    <location>
        <begin position="3"/>
        <end position="105"/>
    </location>
</feature>
<dbReference type="InterPro" id="IPR006076">
    <property type="entry name" value="FAD-dep_OxRdtase"/>
</dbReference>
<sequence>SPAFSQEATQTNIAAVCAKFPELGEALTPERARPRASIRCTTPDRSPIAGPVPDWAFYADAYDGLRHGLTHAYPDGQTWGGLYILTGLGSRGLVSAPLAAAMIAAEIAGAPAPVEAGVAEALHPARFFIRELKRAKAP</sequence>